<dbReference type="RefSeq" id="WP_014956925.1">
    <property type="nucleotide sequence ID" value="NC_018645.1"/>
</dbReference>
<evidence type="ECO:0000313" key="2">
    <source>
        <dbReference type="EMBL" id="CCK79578.1"/>
    </source>
</evidence>
<keyword evidence="3" id="KW-1185">Reference proteome</keyword>
<dbReference type="GO" id="GO:0008757">
    <property type="term" value="F:S-adenosylmethionine-dependent methyltransferase activity"/>
    <property type="evidence" value="ECO:0007669"/>
    <property type="project" value="InterPro"/>
</dbReference>
<organism evidence="2 3">
    <name type="scientific">Desulfobacula toluolica (strain DSM 7467 / Tol2)</name>
    <dbReference type="NCBI Taxonomy" id="651182"/>
    <lineage>
        <taxon>Bacteria</taxon>
        <taxon>Pseudomonadati</taxon>
        <taxon>Thermodesulfobacteriota</taxon>
        <taxon>Desulfobacteria</taxon>
        <taxon>Desulfobacterales</taxon>
        <taxon>Desulfobacteraceae</taxon>
        <taxon>Desulfobacula</taxon>
    </lineage>
</organism>
<dbReference type="HOGENOM" id="CLU_962180_0_0_7"/>
<dbReference type="AlphaFoldDB" id="K0NII3"/>
<dbReference type="GO" id="GO:0032259">
    <property type="term" value="P:methylation"/>
    <property type="evidence" value="ECO:0007669"/>
    <property type="project" value="UniProtKB-KW"/>
</dbReference>
<evidence type="ECO:0000313" key="3">
    <source>
        <dbReference type="Proteomes" id="UP000007347"/>
    </source>
</evidence>
<keyword evidence="2" id="KW-0808">Transferase</keyword>
<dbReference type="Gene3D" id="3.40.50.150">
    <property type="entry name" value="Vaccinia Virus protein VP39"/>
    <property type="match status" value="1"/>
</dbReference>
<sequence length="275" mass="31869">MMDLHRLNEMTNPNKWDNPEWMKIHRELESYSVDKHCFSESKEYAYRKGWEWTQCIWGLHTLGAIDAKAKGLGVGAGHEPILYYLADHIAEVTGTDLYGNENWTNNAIGGNEANPSILENSDEFCDRGYDKSKLQLLNMNGTDLKFDNKTFDFVWSLSSIEHFGGHKKAKESMKEMARVTKKNGIVAVATEFILTPNCKDHPEFFTKELLEKYIINASPQLQLVHEMNYELPSLEYLMDPIMMHLDGDVHRIRHHIILNDGRVQWTSIICFFRKL</sequence>
<dbReference type="InterPro" id="IPR013216">
    <property type="entry name" value="Methyltransf_11"/>
</dbReference>
<dbReference type="Proteomes" id="UP000007347">
    <property type="component" value="Chromosome"/>
</dbReference>
<dbReference type="EMBL" id="FO203503">
    <property type="protein sequence ID" value="CCK79578.1"/>
    <property type="molecule type" value="Genomic_DNA"/>
</dbReference>
<gene>
    <name evidence="2" type="ordered locus">TOL2_C14150</name>
</gene>
<dbReference type="STRING" id="651182.TOL2_C14150"/>
<name>K0NII3_DESTT</name>
<reference evidence="2 3" key="1">
    <citation type="journal article" date="2013" name="Environ. Microbiol.">
        <title>Complete genome, catabolic sub-proteomes and key-metabolites of Desulfobacula toluolica Tol2, a marine, aromatic compound-degrading, sulfate-reducing bacterium.</title>
        <authorList>
            <person name="Wohlbrand L."/>
            <person name="Jacob J.H."/>
            <person name="Kube M."/>
            <person name="Mussmann M."/>
            <person name="Jarling R."/>
            <person name="Beck A."/>
            <person name="Amann R."/>
            <person name="Wilkes H."/>
            <person name="Reinhardt R."/>
            <person name="Rabus R."/>
        </authorList>
    </citation>
    <scope>NUCLEOTIDE SEQUENCE [LARGE SCALE GENOMIC DNA]</scope>
    <source>
        <strain evidence="3">DSM 7467 / Tol2</strain>
    </source>
</reference>
<evidence type="ECO:0000259" key="1">
    <source>
        <dbReference type="Pfam" id="PF08241"/>
    </source>
</evidence>
<keyword evidence="2" id="KW-0489">Methyltransferase</keyword>
<proteinExistence type="predicted"/>
<dbReference type="SUPFAM" id="SSF53335">
    <property type="entry name" value="S-adenosyl-L-methionine-dependent methyltransferases"/>
    <property type="match status" value="1"/>
</dbReference>
<feature type="domain" description="Methyltransferase type 11" evidence="1">
    <location>
        <begin position="73"/>
        <end position="187"/>
    </location>
</feature>
<accession>K0NII3</accession>
<dbReference type="Pfam" id="PF08241">
    <property type="entry name" value="Methyltransf_11"/>
    <property type="match status" value="1"/>
</dbReference>
<dbReference type="KEGG" id="dto:TOL2_C14150"/>
<dbReference type="OrthoDB" id="9765084at2"/>
<dbReference type="InterPro" id="IPR029063">
    <property type="entry name" value="SAM-dependent_MTases_sf"/>
</dbReference>
<protein>
    <submittedName>
        <fullName evidence="2">Predicted methyltransferase, type 11</fullName>
    </submittedName>
</protein>